<name>A0A2Z6RVU6_9GLOM</name>
<dbReference type="Proteomes" id="UP000247702">
    <property type="component" value="Unassembled WGS sequence"/>
</dbReference>
<accession>A0A2Z6RVU6</accession>
<sequence length="322" mass="37705">INDSENSCNTRFSSSFRTFRKQLIRSSARNKAIFSKQTYCYSKSEAFANNNQQISHKKQKVNENSEQSQTKIIYFHESSKLSQERYHEITQAKAFVICGYMPPSRDNLLDELFAQEAAIINQQITKELKHSNALTLLCDGWTNAANESIWNFLIHMPDYKEYLFCLKNLSEESHTGVFLAKEIEDIIKQIGPKKFSAVVNTRWHTMFDCIDSIKRHKDFLEKEITTWWLSIEDNFPKEKDYLVQLALKLFSITPHTAQPDVEEFGLHSVGYMEKREIGWDLDEIIKDCKNSMEEEYVDIQDVDEMVENEYDIDWDPATEADK</sequence>
<comment type="caution">
    <text evidence="2">The sequence shown here is derived from an EMBL/GenBank/DDBJ whole genome shotgun (WGS) entry which is preliminary data.</text>
</comment>
<organism evidence="2 3">
    <name type="scientific">Rhizophagus clarus</name>
    <dbReference type="NCBI Taxonomy" id="94130"/>
    <lineage>
        <taxon>Eukaryota</taxon>
        <taxon>Fungi</taxon>
        <taxon>Fungi incertae sedis</taxon>
        <taxon>Mucoromycota</taxon>
        <taxon>Glomeromycotina</taxon>
        <taxon>Glomeromycetes</taxon>
        <taxon>Glomerales</taxon>
        <taxon>Glomeraceae</taxon>
        <taxon>Rhizophagus</taxon>
    </lineage>
</organism>
<evidence type="ECO:0000259" key="1">
    <source>
        <dbReference type="Pfam" id="PF04937"/>
    </source>
</evidence>
<keyword evidence="3" id="KW-1185">Reference proteome</keyword>
<feature type="domain" description="DUF659" evidence="1">
    <location>
        <begin position="103"/>
        <end position="205"/>
    </location>
</feature>
<dbReference type="InterPro" id="IPR012337">
    <property type="entry name" value="RNaseH-like_sf"/>
</dbReference>
<protein>
    <recommendedName>
        <fullName evidence="1">DUF659 domain-containing protein</fullName>
    </recommendedName>
</protein>
<reference evidence="2 3" key="1">
    <citation type="submission" date="2017-11" db="EMBL/GenBank/DDBJ databases">
        <title>The genome of Rhizophagus clarus HR1 reveals common genetic basis of auxotrophy among arbuscular mycorrhizal fungi.</title>
        <authorList>
            <person name="Kobayashi Y."/>
        </authorList>
    </citation>
    <scope>NUCLEOTIDE SEQUENCE [LARGE SCALE GENOMIC DNA]</scope>
    <source>
        <strain evidence="2 3">HR1</strain>
    </source>
</reference>
<proteinExistence type="predicted"/>
<dbReference type="EMBL" id="BEXD01003830">
    <property type="protein sequence ID" value="GBC02445.1"/>
    <property type="molecule type" value="Genomic_DNA"/>
</dbReference>
<dbReference type="InterPro" id="IPR007021">
    <property type="entry name" value="DUF659"/>
</dbReference>
<dbReference type="AlphaFoldDB" id="A0A2Z6RVU6"/>
<evidence type="ECO:0000313" key="2">
    <source>
        <dbReference type="EMBL" id="GBC02445.1"/>
    </source>
</evidence>
<gene>
    <name evidence="2" type="ORF">RclHR1_04630001</name>
</gene>
<feature type="non-terminal residue" evidence="2">
    <location>
        <position position="1"/>
    </location>
</feature>
<dbReference type="Pfam" id="PF04937">
    <property type="entry name" value="DUF659"/>
    <property type="match status" value="1"/>
</dbReference>
<dbReference type="SUPFAM" id="SSF53098">
    <property type="entry name" value="Ribonuclease H-like"/>
    <property type="match status" value="1"/>
</dbReference>
<evidence type="ECO:0000313" key="3">
    <source>
        <dbReference type="Proteomes" id="UP000247702"/>
    </source>
</evidence>